<evidence type="ECO:0000256" key="4">
    <source>
        <dbReference type="ARBA" id="ARBA00022825"/>
    </source>
</evidence>
<protein>
    <recommendedName>
        <fullName evidence="7">Peptidase S1 domain-containing protein</fullName>
    </recommendedName>
</protein>
<organism evidence="8 9">
    <name type="scientific">Ranitomeya imitator</name>
    <name type="common">mimic poison frog</name>
    <dbReference type="NCBI Taxonomy" id="111125"/>
    <lineage>
        <taxon>Eukaryota</taxon>
        <taxon>Metazoa</taxon>
        <taxon>Chordata</taxon>
        <taxon>Craniata</taxon>
        <taxon>Vertebrata</taxon>
        <taxon>Euteleostomi</taxon>
        <taxon>Amphibia</taxon>
        <taxon>Batrachia</taxon>
        <taxon>Anura</taxon>
        <taxon>Neobatrachia</taxon>
        <taxon>Hyloidea</taxon>
        <taxon>Dendrobatidae</taxon>
        <taxon>Dendrobatinae</taxon>
        <taxon>Ranitomeya</taxon>
    </lineage>
</organism>
<evidence type="ECO:0000256" key="6">
    <source>
        <dbReference type="ARBA" id="ARBA00023180"/>
    </source>
</evidence>
<proteinExistence type="predicted"/>
<evidence type="ECO:0000313" key="8">
    <source>
        <dbReference type="EMBL" id="CAJ0967528.1"/>
    </source>
</evidence>
<keyword evidence="4" id="KW-0720">Serine protease</keyword>
<dbReference type="SUPFAM" id="SSF50494">
    <property type="entry name" value="Trypsin-like serine proteases"/>
    <property type="match status" value="1"/>
</dbReference>
<dbReference type="InterPro" id="IPR043504">
    <property type="entry name" value="Peptidase_S1_PA_chymotrypsin"/>
</dbReference>
<dbReference type="InterPro" id="IPR001254">
    <property type="entry name" value="Trypsin_dom"/>
</dbReference>
<keyword evidence="1" id="KW-0645">Protease</keyword>
<evidence type="ECO:0000256" key="3">
    <source>
        <dbReference type="ARBA" id="ARBA00022801"/>
    </source>
</evidence>
<keyword evidence="6" id="KW-0325">Glycoprotein</keyword>
<dbReference type="Gene3D" id="2.40.10.10">
    <property type="entry name" value="Trypsin-like serine proteases"/>
    <property type="match status" value="2"/>
</dbReference>
<keyword evidence="5" id="KW-1015">Disulfide bond</keyword>
<name>A0ABN9MMA9_9NEOB</name>
<accession>A0ABN9MMA9</accession>
<dbReference type="EMBL" id="CAUEEQ010078358">
    <property type="protein sequence ID" value="CAJ0967528.1"/>
    <property type="molecule type" value="Genomic_DNA"/>
</dbReference>
<dbReference type="InterPro" id="IPR001314">
    <property type="entry name" value="Peptidase_S1A"/>
</dbReference>
<evidence type="ECO:0000259" key="7">
    <source>
        <dbReference type="PROSITE" id="PS50240"/>
    </source>
</evidence>
<feature type="domain" description="Peptidase S1" evidence="7">
    <location>
        <begin position="56"/>
        <end position="210"/>
    </location>
</feature>
<dbReference type="Proteomes" id="UP001176940">
    <property type="component" value="Unassembled WGS sequence"/>
</dbReference>
<evidence type="ECO:0000256" key="5">
    <source>
        <dbReference type="ARBA" id="ARBA00023157"/>
    </source>
</evidence>
<keyword evidence="3" id="KW-0378">Hydrolase</keyword>
<evidence type="ECO:0000256" key="2">
    <source>
        <dbReference type="ARBA" id="ARBA00022729"/>
    </source>
</evidence>
<evidence type="ECO:0000256" key="1">
    <source>
        <dbReference type="ARBA" id="ARBA00022670"/>
    </source>
</evidence>
<reference evidence="8" key="1">
    <citation type="submission" date="2023-07" db="EMBL/GenBank/DDBJ databases">
        <authorList>
            <person name="Stuckert A."/>
        </authorList>
    </citation>
    <scope>NUCLEOTIDE SEQUENCE</scope>
</reference>
<dbReference type="PRINTS" id="PR00722">
    <property type="entry name" value="CHYMOTRYPSIN"/>
</dbReference>
<gene>
    <name evidence="8" type="ORF">RIMI_LOCUS22264362</name>
</gene>
<dbReference type="PROSITE" id="PS00134">
    <property type="entry name" value="TRYPSIN_HIS"/>
    <property type="match status" value="1"/>
</dbReference>
<comment type="caution">
    <text evidence="8">The sequence shown here is derived from an EMBL/GenBank/DDBJ whole genome shotgun (WGS) entry which is preliminary data.</text>
</comment>
<dbReference type="SMART" id="SM00020">
    <property type="entry name" value="Tryp_SPc"/>
    <property type="match status" value="1"/>
</dbReference>
<dbReference type="PANTHER" id="PTHR24253">
    <property type="entry name" value="TRANSMEMBRANE PROTEASE SERINE"/>
    <property type="match status" value="1"/>
</dbReference>
<dbReference type="InterPro" id="IPR009003">
    <property type="entry name" value="Peptidase_S1_PA"/>
</dbReference>
<sequence length="210" mass="23235">MENIKTDAPQRYTNSAAAEITVPLQGLLRTVYYNRLPLPPPRLSRCAALQPSPAGSLGVSDAVDGQWPWQASIQYLGTHFCGGSLISSQWVLSAAHCFEPLLPIVNTEVHLGAYRLSQDNPQSVLMKIHSVYNHPKYSSEGHEYDIALVKLSSPVTYTNYIQPICLPSASVTFPCGMECWVTGWGNIYRVMAVALEPPENLTQLLQMIFK</sequence>
<evidence type="ECO:0000313" key="9">
    <source>
        <dbReference type="Proteomes" id="UP001176940"/>
    </source>
</evidence>
<keyword evidence="9" id="KW-1185">Reference proteome</keyword>
<dbReference type="InterPro" id="IPR018114">
    <property type="entry name" value="TRYPSIN_HIS"/>
</dbReference>
<keyword evidence="2" id="KW-0732">Signal</keyword>
<dbReference type="PROSITE" id="PS50240">
    <property type="entry name" value="TRYPSIN_DOM"/>
    <property type="match status" value="1"/>
</dbReference>
<dbReference type="PANTHER" id="PTHR24253:SF144">
    <property type="entry name" value="CHYMOTRYPSIN-LIKE PROTEASE CTRL-1-RELATED"/>
    <property type="match status" value="1"/>
</dbReference>
<dbReference type="CDD" id="cd00190">
    <property type="entry name" value="Tryp_SPc"/>
    <property type="match status" value="1"/>
</dbReference>
<dbReference type="Pfam" id="PF00089">
    <property type="entry name" value="Trypsin"/>
    <property type="match status" value="1"/>
</dbReference>